<proteinExistence type="predicted"/>
<dbReference type="EMBL" id="JAFJYH010000013">
    <property type="protein sequence ID" value="KAG4425163.1"/>
    <property type="molecule type" value="Genomic_DNA"/>
</dbReference>
<dbReference type="Proteomes" id="UP000664132">
    <property type="component" value="Unassembled WGS sequence"/>
</dbReference>
<feature type="compositionally biased region" description="Low complexity" evidence="1">
    <location>
        <begin position="305"/>
        <end position="316"/>
    </location>
</feature>
<comment type="caution">
    <text evidence="2">The sequence shown here is derived from an EMBL/GenBank/DDBJ whole genome shotgun (WGS) entry which is preliminary data.</text>
</comment>
<sequence>MPRIVLWRKNRFVKKPSPLKNAVLTDDPVDVDSHSTPVQLNQTSKKVEYGISSSNSASANGAHGLVLVTLLEGENKSIDTSTLRPERNHPVSSSEQITPTRKRKLQHDSSSSIDTKSTLPSSAARQSTHTPVSYHVQPAISNPVSSRPSGLLPYTVRMSPAHTPSPRFIRTGPQLPHLSYRTPAPSRIRIATPQPPDPTLIVKLKVPTWFKATKQTPISQSQSQTPTSQVSQSPKESRTPASRATKCSTCGGIHTSTCLSNMDRLDEIAVHLSFLGTLTQAATIIAAEVREHFGPVTPPNPTPIPTSSASSSPITNHTNAAKYEDKAALKTGLERLLAEGQTWLVKARPLMLEAAMREGNLEEGESLRGEIRRDGGVVRAGEAERYFMEARERILGGMRDGMACEEGVWDRKVEIEGNIGAVSEE</sequence>
<keyword evidence="3" id="KW-1185">Reference proteome</keyword>
<feature type="region of interest" description="Disordered" evidence="1">
    <location>
        <begin position="215"/>
        <end position="247"/>
    </location>
</feature>
<evidence type="ECO:0000313" key="2">
    <source>
        <dbReference type="EMBL" id="KAG4425163.1"/>
    </source>
</evidence>
<organism evidence="2 3">
    <name type="scientific">Cadophora malorum</name>
    <dbReference type="NCBI Taxonomy" id="108018"/>
    <lineage>
        <taxon>Eukaryota</taxon>
        <taxon>Fungi</taxon>
        <taxon>Dikarya</taxon>
        <taxon>Ascomycota</taxon>
        <taxon>Pezizomycotina</taxon>
        <taxon>Leotiomycetes</taxon>
        <taxon>Helotiales</taxon>
        <taxon>Ploettnerulaceae</taxon>
        <taxon>Cadophora</taxon>
    </lineage>
</organism>
<accession>A0A8H7WI81</accession>
<name>A0A8H7WI81_9HELO</name>
<gene>
    <name evidence="2" type="ORF">IFR04_001730</name>
</gene>
<feature type="compositionally biased region" description="Polar residues" evidence="1">
    <location>
        <begin position="108"/>
        <end position="131"/>
    </location>
</feature>
<protein>
    <submittedName>
        <fullName evidence="2">Uncharacterized protein</fullName>
    </submittedName>
</protein>
<feature type="region of interest" description="Disordered" evidence="1">
    <location>
        <begin position="296"/>
        <end position="316"/>
    </location>
</feature>
<feature type="compositionally biased region" description="Low complexity" evidence="1">
    <location>
        <begin position="215"/>
        <end position="234"/>
    </location>
</feature>
<feature type="compositionally biased region" description="Polar residues" evidence="1">
    <location>
        <begin position="90"/>
        <end position="99"/>
    </location>
</feature>
<reference evidence="2" key="1">
    <citation type="submission" date="2021-02" db="EMBL/GenBank/DDBJ databases">
        <title>Genome sequence Cadophora malorum strain M34.</title>
        <authorList>
            <person name="Stefanovic E."/>
            <person name="Vu D."/>
            <person name="Scully C."/>
            <person name="Dijksterhuis J."/>
            <person name="Roader J."/>
            <person name="Houbraken J."/>
        </authorList>
    </citation>
    <scope>NUCLEOTIDE SEQUENCE</scope>
    <source>
        <strain evidence="2">M34</strain>
    </source>
</reference>
<evidence type="ECO:0000313" key="3">
    <source>
        <dbReference type="Proteomes" id="UP000664132"/>
    </source>
</evidence>
<feature type="region of interest" description="Disordered" evidence="1">
    <location>
        <begin position="78"/>
        <end position="147"/>
    </location>
</feature>
<dbReference type="OrthoDB" id="3564684at2759"/>
<evidence type="ECO:0000256" key="1">
    <source>
        <dbReference type="SAM" id="MobiDB-lite"/>
    </source>
</evidence>
<dbReference type="AlphaFoldDB" id="A0A8H7WI81"/>